<dbReference type="OrthoDB" id="285308at2759"/>
<keyword evidence="1 2" id="KW-0645">Protease</keyword>
<evidence type="ECO:0000313" key="3">
    <source>
        <dbReference type="Proteomes" id="UP000324222"/>
    </source>
</evidence>
<keyword evidence="1" id="KW-0479">Metal-binding</keyword>
<organism evidence="2 3">
    <name type="scientific">Portunus trituberculatus</name>
    <name type="common">Swimming crab</name>
    <name type="synonym">Neptunus trituberculatus</name>
    <dbReference type="NCBI Taxonomy" id="210409"/>
    <lineage>
        <taxon>Eukaryota</taxon>
        <taxon>Metazoa</taxon>
        <taxon>Ecdysozoa</taxon>
        <taxon>Arthropoda</taxon>
        <taxon>Crustacea</taxon>
        <taxon>Multicrustacea</taxon>
        <taxon>Malacostraca</taxon>
        <taxon>Eumalacostraca</taxon>
        <taxon>Eucarida</taxon>
        <taxon>Decapoda</taxon>
        <taxon>Pleocyemata</taxon>
        <taxon>Brachyura</taxon>
        <taxon>Eubrachyura</taxon>
        <taxon>Portunoidea</taxon>
        <taxon>Portunidae</taxon>
        <taxon>Portuninae</taxon>
        <taxon>Portunus</taxon>
    </lineage>
</organism>
<comment type="caution">
    <text evidence="2">The sequence shown here is derived from an EMBL/GenBank/DDBJ whole genome shotgun (WGS) entry which is preliminary data.</text>
</comment>
<dbReference type="GO" id="GO:0046872">
    <property type="term" value="F:metal ion binding"/>
    <property type="evidence" value="ECO:0007669"/>
    <property type="project" value="UniProtKB-KW"/>
</dbReference>
<name>A0A5B7EJT7_PORTR</name>
<dbReference type="GO" id="GO:0004222">
    <property type="term" value="F:metalloendopeptidase activity"/>
    <property type="evidence" value="ECO:0007669"/>
    <property type="project" value="InterPro"/>
</dbReference>
<keyword evidence="1" id="KW-0482">Metalloprotease</keyword>
<sequence>MPNILDLFLTSNPSVYAVTLSSPLGSSDHKLISLFCPVSPIPPQDPPKRRCLWRFASASWEDLRSEVDLTRHVSCEVCDVSVSGGYDSELNQECVKTKAMYSVKCTRNVTLTEAKAAVDRVFDRCYNDLEPIGRRLRRNSPDMHKAYKERFIYGYD</sequence>
<proteinExistence type="inferred from homology"/>
<dbReference type="EMBL" id="VSRR010002694">
    <property type="protein sequence ID" value="MPC32784.1"/>
    <property type="molecule type" value="Genomic_DNA"/>
</dbReference>
<dbReference type="AlphaFoldDB" id="A0A5B7EJT7"/>
<dbReference type="Proteomes" id="UP000324222">
    <property type="component" value="Unassembled WGS sequence"/>
</dbReference>
<evidence type="ECO:0000313" key="2">
    <source>
        <dbReference type="EMBL" id="MPC32784.1"/>
    </source>
</evidence>
<gene>
    <name evidence="2" type="ORF">E2C01_026113</name>
</gene>
<keyword evidence="3" id="KW-1185">Reference proteome</keyword>
<dbReference type="InterPro" id="IPR019165">
    <property type="entry name" value="Peptidase_M76_ATP23"/>
</dbReference>
<protein>
    <recommendedName>
        <fullName evidence="1">Mitochondrial inner membrane protease ATP23</fullName>
        <ecNumber evidence="1">3.4.24.-</ecNumber>
    </recommendedName>
</protein>
<comment type="similarity">
    <text evidence="1">Belongs to the peptidase M76 family.</text>
</comment>
<dbReference type="EC" id="3.4.24.-" evidence="1"/>
<dbReference type="GO" id="GO:0006508">
    <property type="term" value="P:proteolysis"/>
    <property type="evidence" value="ECO:0007669"/>
    <property type="project" value="UniProtKB-KW"/>
</dbReference>
<keyword evidence="1" id="KW-0378">Hydrolase</keyword>
<dbReference type="Pfam" id="PF09768">
    <property type="entry name" value="Peptidase_M76"/>
    <property type="match status" value="1"/>
</dbReference>
<evidence type="ECO:0000256" key="1">
    <source>
        <dbReference type="RuleBase" id="RU364057"/>
    </source>
</evidence>
<reference evidence="2 3" key="1">
    <citation type="submission" date="2019-05" db="EMBL/GenBank/DDBJ databases">
        <title>Another draft genome of Portunus trituberculatus and its Hox gene families provides insights of decapod evolution.</title>
        <authorList>
            <person name="Jeong J.-H."/>
            <person name="Song I."/>
            <person name="Kim S."/>
            <person name="Choi T."/>
            <person name="Kim D."/>
            <person name="Ryu S."/>
            <person name="Kim W."/>
        </authorList>
    </citation>
    <scope>NUCLEOTIDE SEQUENCE [LARGE SCALE GENOMIC DNA]</scope>
    <source>
        <tissue evidence="2">Muscle</tissue>
    </source>
</reference>
<accession>A0A5B7EJT7</accession>